<dbReference type="InterPro" id="IPR005215">
    <property type="entry name" value="Trig_fac"/>
</dbReference>
<comment type="similarity">
    <text evidence="3">Belongs to the FKBP-type PPIase family. Tig subfamily.</text>
</comment>
<dbReference type="PANTHER" id="PTHR30560">
    <property type="entry name" value="TRIGGER FACTOR CHAPERONE AND PEPTIDYL-PROLYL CIS/TRANS ISOMERASE"/>
    <property type="match status" value="1"/>
</dbReference>
<dbReference type="GO" id="GO:0015031">
    <property type="term" value="P:protein transport"/>
    <property type="evidence" value="ECO:0007669"/>
    <property type="project" value="InterPro"/>
</dbReference>
<keyword evidence="6" id="KW-0697">Rotamase</keyword>
<dbReference type="PIRSF" id="PIRSF003095">
    <property type="entry name" value="Trigger_factor"/>
    <property type="match status" value="1"/>
</dbReference>
<dbReference type="GO" id="GO:0044183">
    <property type="term" value="F:protein folding chaperone"/>
    <property type="evidence" value="ECO:0007669"/>
    <property type="project" value="TreeGrafter"/>
</dbReference>
<dbReference type="SUPFAM" id="SSF109998">
    <property type="entry name" value="Triger factor/SurA peptide-binding domain-like"/>
    <property type="match status" value="1"/>
</dbReference>
<comment type="catalytic activity">
    <reaction evidence="1">
        <text>[protein]-peptidylproline (omega=180) = [protein]-peptidylproline (omega=0)</text>
        <dbReference type="Rhea" id="RHEA:16237"/>
        <dbReference type="Rhea" id="RHEA-COMP:10747"/>
        <dbReference type="Rhea" id="RHEA-COMP:10748"/>
        <dbReference type="ChEBI" id="CHEBI:83833"/>
        <dbReference type="ChEBI" id="CHEBI:83834"/>
        <dbReference type="EC" id="5.2.1.8"/>
    </reaction>
</comment>
<dbReference type="GO" id="GO:0051301">
    <property type="term" value="P:cell division"/>
    <property type="evidence" value="ECO:0007669"/>
    <property type="project" value="UniProtKB-KW"/>
</dbReference>
<dbReference type="InterPro" id="IPR008881">
    <property type="entry name" value="Trigger_fac_ribosome-bd_bac"/>
</dbReference>
<evidence type="ECO:0000259" key="11">
    <source>
        <dbReference type="Pfam" id="PF05698"/>
    </source>
</evidence>
<dbReference type="PANTHER" id="PTHR30560:SF3">
    <property type="entry name" value="TRIGGER FACTOR-LIKE PROTEIN TIG, CHLOROPLASTIC"/>
    <property type="match status" value="1"/>
</dbReference>
<feature type="domain" description="Trigger factor ribosome-binding bacterial" evidence="10">
    <location>
        <begin position="1"/>
        <end position="148"/>
    </location>
</feature>
<dbReference type="SUPFAM" id="SSF102735">
    <property type="entry name" value="Trigger factor ribosome-binding domain"/>
    <property type="match status" value="1"/>
</dbReference>
<keyword evidence="7" id="KW-0143">Chaperone</keyword>
<sequence length="451" mass="51302">MNITRENIDELNAILTVSIEKNDYEATVNDVLKNYRKKANMPGFRPGMVPAGLVKKMYGKAALAEEVNKILSKSLTEYIHAEKLNVLGEPLPNEEKQTPIDWDTQSDFSFVFDVAMAPAFDVKLDEMTALPFYTIAADDDMVNKQLEAYAGRLGENKVVEAVEDKDTVRGNFVQLNEDGSELEGGIVAEKVVIAIDVMKDEEIKASFIGKKAGDVVVFDPVKAYDNKHEVGHMLNISHEEAEKLSGNFSFTIVEVLHFEKAELNQDLFSKIYGEDSGISTEEEFKARIKAEIEENFVHSSNYKFALDSRDALLKAIPLSLPEAFLKRWIKATNEKMTDEQIDGDFDNFMTDLRWQLIKDKIVKDNNLQITEEDVRSLAKEMAAMQFRQYGLNNVGEEHLENYANHMLKDEEERRKLVSRKQEDVIIATIKDKVTLDVKGISYEEFNKMLEN</sequence>
<proteinExistence type="inferred from homology"/>
<dbReference type="NCBIfam" id="TIGR00115">
    <property type="entry name" value="tig"/>
    <property type="match status" value="1"/>
</dbReference>
<dbReference type="GO" id="GO:0003755">
    <property type="term" value="F:peptidyl-prolyl cis-trans isomerase activity"/>
    <property type="evidence" value="ECO:0007669"/>
    <property type="project" value="UniProtKB-KW"/>
</dbReference>
<evidence type="ECO:0000256" key="4">
    <source>
        <dbReference type="ARBA" id="ARBA00013194"/>
    </source>
</evidence>
<comment type="subcellular location">
    <subcellularLocation>
        <location evidence="2">Cytoplasm</location>
    </subcellularLocation>
</comment>
<evidence type="ECO:0000256" key="8">
    <source>
        <dbReference type="ARBA" id="ARBA00023235"/>
    </source>
</evidence>
<dbReference type="Gene3D" id="3.30.70.1050">
    <property type="entry name" value="Trigger factor ribosome-binding domain"/>
    <property type="match status" value="1"/>
</dbReference>
<evidence type="ECO:0000256" key="2">
    <source>
        <dbReference type="ARBA" id="ARBA00004496"/>
    </source>
</evidence>
<keyword evidence="12" id="KW-0132">Cell division</keyword>
<reference evidence="12" key="1">
    <citation type="journal article" date="2020" name="Int. J. Syst. Evol. Microbiol.">
        <title>Aquipluma nitroreducens gen. nov. sp. nov., a novel facultatively anaerobic bacterium isolated from a freshwater lake.</title>
        <authorList>
            <person name="Watanabe M."/>
            <person name="Kojima H."/>
            <person name="Fukui M."/>
        </authorList>
    </citation>
    <scope>NUCLEOTIDE SEQUENCE</scope>
    <source>
        <strain evidence="12">MeG22</strain>
    </source>
</reference>
<dbReference type="InterPro" id="IPR008880">
    <property type="entry name" value="Trigger_fac_C"/>
</dbReference>
<dbReference type="GO" id="GO:0043335">
    <property type="term" value="P:protein unfolding"/>
    <property type="evidence" value="ECO:0007669"/>
    <property type="project" value="TreeGrafter"/>
</dbReference>
<evidence type="ECO:0000256" key="7">
    <source>
        <dbReference type="ARBA" id="ARBA00023186"/>
    </source>
</evidence>
<name>A0A5K7SAX0_9BACT</name>
<gene>
    <name evidence="12" type="ORF">AQPE_2875</name>
</gene>
<accession>A0A5K7SAX0</accession>
<dbReference type="InterPro" id="IPR037041">
    <property type="entry name" value="Trigger_fac_C_sf"/>
</dbReference>
<dbReference type="GO" id="GO:0051083">
    <property type="term" value="P:'de novo' cotranslational protein folding"/>
    <property type="evidence" value="ECO:0007669"/>
    <property type="project" value="TreeGrafter"/>
</dbReference>
<dbReference type="InterPro" id="IPR036611">
    <property type="entry name" value="Trigger_fac_ribosome-bd_sf"/>
</dbReference>
<dbReference type="EMBL" id="AP018694">
    <property type="protein sequence ID" value="BBE18710.1"/>
    <property type="molecule type" value="Genomic_DNA"/>
</dbReference>
<dbReference type="Proteomes" id="UP001193389">
    <property type="component" value="Chromosome"/>
</dbReference>
<protein>
    <recommendedName>
        <fullName evidence="5">Trigger factor</fullName>
        <ecNumber evidence="4">5.2.1.8</ecNumber>
    </recommendedName>
    <alternativeName>
        <fullName evidence="9">PPIase</fullName>
    </alternativeName>
</protein>
<evidence type="ECO:0000256" key="1">
    <source>
        <dbReference type="ARBA" id="ARBA00000971"/>
    </source>
</evidence>
<feature type="domain" description="Trigger factor C-terminal" evidence="11">
    <location>
        <begin position="282"/>
        <end position="415"/>
    </location>
</feature>
<keyword evidence="13" id="KW-1185">Reference proteome</keyword>
<dbReference type="EC" id="5.2.1.8" evidence="4"/>
<dbReference type="Pfam" id="PF05697">
    <property type="entry name" value="Trigger_N"/>
    <property type="match status" value="1"/>
</dbReference>
<evidence type="ECO:0000259" key="10">
    <source>
        <dbReference type="Pfam" id="PF05697"/>
    </source>
</evidence>
<dbReference type="Pfam" id="PF05698">
    <property type="entry name" value="Trigger_C"/>
    <property type="match status" value="1"/>
</dbReference>
<evidence type="ECO:0000256" key="9">
    <source>
        <dbReference type="ARBA" id="ARBA00029986"/>
    </source>
</evidence>
<dbReference type="InterPro" id="IPR027304">
    <property type="entry name" value="Trigger_fact/SurA_dom_sf"/>
</dbReference>
<keyword evidence="8" id="KW-0413">Isomerase</keyword>
<organism evidence="12 13">
    <name type="scientific">Aquipluma nitroreducens</name>
    <dbReference type="NCBI Taxonomy" id="2010828"/>
    <lineage>
        <taxon>Bacteria</taxon>
        <taxon>Pseudomonadati</taxon>
        <taxon>Bacteroidota</taxon>
        <taxon>Bacteroidia</taxon>
        <taxon>Marinilabiliales</taxon>
        <taxon>Prolixibacteraceae</taxon>
        <taxon>Aquipluma</taxon>
    </lineage>
</organism>
<dbReference type="RefSeq" id="WP_318347021.1">
    <property type="nucleotide sequence ID" value="NZ_AP018694.1"/>
</dbReference>
<dbReference type="Gene3D" id="1.10.3120.10">
    <property type="entry name" value="Trigger factor, C-terminal domain"/>
    <property type="match status" value="1"/>
</dbReference>
<evidence type="ECO:0000256" key="3">
    <source>
        <dbReference type="ARBA" id="ARBA00005464"/>
    </source>
</evidence>
<evidence type="ECO:0000313" key="13">
    <source>
        <dbReference type="Proteomes" id="UP001193389"/>
    </source>
</evidence>
<keyword evidence="12" id="KW-0131">Cell cycle</keyword>
<dbReference type="GO" id="GO:0043022">
    <property type="term" value="F:ribosome binding"/>
    <property type="evidence" value="ECO:0007669"/>
    <property type="project" value="TreeGrafter"/>
</dbReference>
<dbReference type="KEGG" id="anf:AQPE_2875"/>
<evidence type="ECO:0000256" key="5">
    <source>
        <dbReference type="ARBA" id="ARBA00016902"/>
    </source>
</evidence>
<evidence type="ECO:0000313" key="12">
    <source>
        <dbReference type="EMBL" id="BBE18710.1"/>
    </source>
</evidence>
<dbReference type="AlphaFoldDB" id="A0A5K7SAX0"/>
<evidence type="ECO:0000256" key="6">
    <source>
        <dbReference type="ARBA" id="ARBA00023110"/>
    </source>
</evidence>
<dbReference type="GO" id="GO:0005737">
    <property type="term" value="C:cytoplasm"/>
    <property type="evidence" value="ECO:0007669"/>
    <property type="project" value="UniProtKB-SubCell"/>
</dbReference>